<name>A0A3S9QN84_9ACTO</name>
<sequence length="338" mass="37637">MYTLTLHEQFFDHTPQTIISSGALRVITKRYSSGIASLTIANERGHVEVLPFMGQIIWDAVFDGHSLRMKNMFPEPRPATEITDTYGCFAFHSGLLAAGCPSPDDDHPLHGEFPCAPMQEAWLEITEDSIRVVSMREYVKGFGHHYRAMPSVKLAAGSAQFDIELAVTNLSEYQPMPLQYMCHMNYAFVESGQMSQSLPEGAFQLRRSIPAHVTPTARWKDINAQILAGEIDADSLDVAKEFDPEIVYFADDLPSYGDNLEFTLASPEGYAFFVEFSSKDFPVATRWLLYNADQQVAAFVLPGTSRPEGRIAAQKCGMLIELKAGETRNFTVTTGVKN</sequence>
<dbReference type="GO" id="GO:0030246">
    <property type="term" value="F:carbohydrate binding"/>
    <property type="evidence" value="ECO:0007669"/>
    <property type="project" value="InterPro"/>
</dbReference>
<reference evidence="1 2" key="1">
    <citation type="submission" date="2018-11" db="EMBL/GenBank/DDBJ databases">
        <title>Multidrug-resistant genes are associated with an 42-kb island TGI1 carrying a complex class 1 integron in a Trueperella pyogenes.</title>
        <authorList>
            <person name="Dong W."/>
        </authorList>
    </citation>
    <scope>NUCLEOTIDE SEQUENCE [LARGE SCALE GENOMIC DNA]</scope>
    <source>
        <strain evidence="1 2">TP4</strain>
    </source>
</reference>
<accession>A0A3S9QN84</accession>
<dbReference type="GO" id="GO:0003824">
    <property type="term" value="F:catalytic activity"/>
    <property type="evidence" value="ECO:0007669"/>
    <property type="project" value="InterPro"/>
</dbReference>
<dbReference type="InterPro" id="IPR027839">
    <property type="entry name" value="DUF4432"/>
</dbReference>
<dbReference type="SUPFAM" id="SSF74650">
    <property type="entry name" value="Galactose mutarotase-like"/>
    <property type="match status" value="1"/>
</dbReference>
<dbReference type="RefSeq" id="WP_108726192.1">
    <property type="nucleotide sequence ID" value="NZ_CP029001.1"/>
</dbReference>
<evidence type="ECO:0000313" key="2">
    <source>
        <dbReference type="Proteomes" id="UP000275951"/>
    </source>
</evidence>
<protein>
    <submittedName>
        <fullName evidence="1">DUF4432 family protein</fullName>
    </submittedName>
</protein>
<dbReference type="EMBL" id="CP033905">
    <property type="protein sequence ID" value="AZR07375.1"/>
    <property type="molecule type" value="Genomic_DNA"/>
</dbReference>
<organism evidence="1 2">
    <name type="scientific">Trueperella pyogenes</name>
    <dbReference type="NCBI Taxonomy" id="1661"/>
    <lineage>
        <taxon>Bacteria</taxon>
        <taxon>Bacillati</taxon>
        <taxon>Actinomycetota</taxon>
        <taxon>Actinomycetes</taxon>
        <taxon>Actinomycetales</taxon>
        <taxon>Actinomycetaceae</taxon>
        <taxon>Trueperella</taxon>
    </lineage>
</organism>
<proteinExistence type="predicted"/>
<dbReference type="InterPro" id="IPR014718">
    <property type="entry name" value="GH-type_carb-bd"/>
</dbReference>
<dbReference type="GO" id="GO:0005975">
    <property type="term" value="P:carbohydrate metabolic process"/>
    <property type="evidence" value="ECO:0007669"/>
    <property type="project" value="InterPro"/>
</dbReference>
<dbReference type="Pfam" id="PF14486">
    <property type="entry name" value="DUF4432"/>
    <property type="match status" value="1"/>
</dbReference>
<evidence type="ECO:0000313" key="1">
    <source>
        <dbReference type="EMBL" id="AZR07375.1"/>
    </source>
</evidence>
<dbReference type="CDD" id="cd09269">
    <property type="entry name" value="deoxyribose_mutarotase"/>
    <property type="match status" value="1"/>
</dbReference>
<dbReference type="Proteomes" id="UP000275951">
    <property type="component" value="Chromosome"/>
</dbReference>
<dbReference type="InterPro" id="IPR011013">
    <property type="entry name" value="Gal_mutarotase_sf_dom"/>
</dbReference>
<dbReference type="Gene3D" id="2.70.98.10">
    <property type="match status" value="1"/>
</dbReference>
<dbReference type="AlphaFoldDB" id="A0A3S9QN84"/>
<gene>
    <name evidence="1" type="ORF">EBQ10_08820</name>
</gene>